<organism evidence="1 2">
    <name type="scientific">Aporhodopirellula aestuarii</name>
    <dbReference type="NCBI Taxonomy" id="2950107"/>
    <lineage>
        <taxon>Bacteria</taxon>
        <taxon>Pseudomonadati</taxon>
        <taxon>Planctomycetota</taxon>
        <taxon>Planctomycetia</taxon>
        <taxon>Pirellulales</taxon>
        <taxon>Pirellulaceae</taxon>
        <taxon>Aporhodopirellula</taxon>
    </lineage>
</organism>
<dbReference type="PANTHER" id="PTHR12558:SF13">
    <property type="entry name" value="CELL DIVISION CYCLE PROTEIN 27 HOMOLOG"/>
    <property type="match status" value="1"/>
</dbReference>
<keyword evidence="2" id="KW-1185">Reference proteome</keyword>
<sequence>MAAARSHETNRDWEHAAKCYRELIVLQSSPLEASYRHAWVSRQAATSLAEKEEAFFQLESVLKRAPFHLAALQSHLDLALELDRAPAAIRSAERLYSIDRRNVTTLQMCAEVVMRYPTEQFVLPSISKESLSELVQKFGPVPQWRDSLVIEFANYCCHHPDSVDSQLTSAVGAAITTAADHIGSAKAHFESWHFARIFGEEDASLDSARRRIDDECPRNVAYEIYLASAKDAWLGDKPDDAKSFLTKAIDMKQNDYRCYELLGDVYQAQQESSQCTVAYLRAWRLAGDHPLELGIKLAESLAHGERYSALPPLVKTLENEVRKSAITPDRTLRIRLQLVYARLAMRQARHEDALQKLERCHMLATRNCSHSDELDEWVPAIETLQAQCLVRLGKYADTARLFENRASKIDSPAYQWRAAARAWRTDGNAFAAARCYRNAVFKQGGYSEIWLEYVSFLKDTRGIDEAAREVTFRHRRAQQGAAIADQVLAQAWEMVGRPGLAIQHYRLAAQHEAKDVAALAIALARQGQVHDALELIADDSWSVSAPIRAHTAAIVGANAANLSTASKATIMQIVQDGTTAASDDATLLMAAVQWYTRCQSTSDAMELLKRVVALQPENVIAANNLAMMLADEGCEFERAIECIDNALKQTGPVAEFLDTKGWILVQMNRSEEAIPWLIKAVEQSSSQDPITHLHLAAAYMDHGDRVHAREYLAAARAAPILPELLNTSEQRAWATLQKEFTQLASARADGVAW</sequence>
<dbReference type="InterPro" id="IPR019734">
    <property type="entry name" value="TPR_rpt"/>
</dbReference>
<name>A0ABT0UEK5_9BACT</name>
<dbReference type="Proteomes" id="UP001202961">
    <property type="component" value="Unassembled WGS sequence"/>
</dbReference>
<protein>
    <submittedName>
        <fullName evidence="1">Tetratricopeptide repeat protein</fullName>
    </submittedName>
</protein>
<comment type="caution">
    <text evidence="1">The sequence shown here is derived from an EMBL/GenBank/DDBJ whole genome shotgun (WGS) entry which is preliminary data.</text>
</comment>
<accession>A0ABT0UEK5</accession>
<proteinExistence type="predicted"/>
<dbReference type="SUPFAM" id="SSF48452">
    <property type="entry name" value="TPR-like"/>
    <property type="match status" value="3"/>
</dbReference>
<reference evidence="1 2" key="1">
    <citation type="journal article" date="2022" name="Syst. Appl. Microbiol.">
        <title>Rhodopirellula aestuarii sp. nov., a novel member of the genus Rhodopirellula isolated from brackish sediments collected in the Tagus River estuary, Portugal.</title>
        <authorList>
            <person name="Vitorino I.R."/>
            <person name="Klimek D."/>
            <person name="Calusinska M."/>
            <person name="Lobo-da-Cunha A."/>
            <person name="Vasconcelos V."/>
            <person name="Lage O.M."/>
        </authorList>
    </citation>
    <scope>NUCLEOTIDE SEQUENCE [LARGE SCALE GENOMIC DNA]</scope>
    <source>
        <strain evidence="1 2">ICT_H3.1</strain>
    </source>
</reference>
<dbReference type="InterPro" id="IPR011990">
    <property type="entry name" value="TPR-like_helical_dom_sf"/>
</dbReference>
<dbReference type="SMART" id="SM00028">
    <property type="entry name" value="TPR"/>
    <property type="match status" value="5"/>
</dbReference>
<dbReference type="Gene3D" id="1.25.40.10">
    <property type="entry name" value="Tetratricopeptide repeat domain"/>
    <property type="match status" value="3"/>
</dbReference>
<dbReference type="EMBL" id="JAMQBK010000133">
    <property type="protein sequence ID" value="MCM2375129.1"/>
    <property type="molecule type" value="Genomic_DNA"/>
</dbReference>
<evidence type="ECO:0000313" key="2">
    <source>
        <dbReference type="Proteomes" id="UP001202961"/>
    </source>
</evidence>
<evidence type="ECO:0000313" key="1">
    <source>
        <dbReference type="EMBL" id="MCM2375129.1"/>
    </source>
</evidence>
<dbReference type="PANTHER" id="PTHR12558">
    <property type="entry name" value="CELL DIVISION CYCLE 16,23,27"/>
    <property type="match status" value="1"/>
</dbReference>
<gene>
    <name evidence="1" type="ORF">NB063_31285</name>
</gene>